<dbReference type="InterPro" id="IPR050557">
    <property type="entry name" value="RTX_toxin/Mannuronan_C5-epim"/>
</dbReference>
<dbReference type="Pfam" id="PF08548">
    <property type="entry name" value="Peptidase_M10_C"/>
    <property type="match status" value="1"/>
</dbReference>
<evidence type="ECO:0000256" key="2">
    <source>
        <dbReference type="ARBA" id="ARBA00004613"/>
    </source>
</evidence>
<dbReference type="AlphaFoldDB" id="A0A2W5NAC2"/>
<keyword evidence="3" id="KW-0964">Secreted</keyword>
<comment type="caution">
    <text evidence="6">The sequence shown here is derived from an EMBL/GenBank/DDBJ whole genome shotgun (WGS) entry which is preliminary data.</text>
</comment>
<evidence type="ECO:0000256" key="3">
    <source>
        <dbReference type="ARBA" id="ARBA00022525"/>
    </source>
</evidence>
<dbReference type="Gene3D" id="2.150.10.10">
    <property type="entry name" value="Serralysin-like metalloprotease, C-terminal"/>
    <property type="match status" value="2"/>
</dbReference>
<accession>A0A2W5NAC2</accession>
<dbReference type="Pfam" id="PF00353">
    <property type="entry name" value="HemolysinCabind"/>
    <property type="match status" value="2"/>
</dbReference>
<dbReference type="EMBL" id="QFPW01000004">
    <property type="protein sequence ID" value="PZQ50451.1"/>
    <property type="molecule type" value="Genomic_DNA"/>
</dbReference>
<dbReference type="InterPro" id="IPR001343">
    <property type="entry name" value="Hemolysn_Ca-bd"/>
</dbReference>
<proteinExistence type="predicted"/>
<reference evidence="6 7" key="1">
    <citation type="submission" date="2017-08" db="EMBL/GenBank/DDBJ databases">
        <title>Infants hospitalized years apart are colonized by the same room-sourced microbial strains.</title>
        <authorList>
            <person name="Brooks B."/>
            <person name="Olm M.R."/>
            <person name="Firek B.A."/>
            <person name="Baker R."/>
            <person name="Thomas B.C."/>
            <person name="Morowitz M.J."/>
            <person name="Banfield J.F."/>
        </authorList>
    </citation>
    <scope>NUCLEOTIDE SEQUENCE [LARGE SCALE GENOMIC DNA]</scope>
    <source>
        <strain evidence="6">S2_005_002_R2_34</strain>
    </source>
</reference>
<protein>
    <recommendedName>
        <fullName evidence="5">Peptidase M10 serralysin C-terminal domain-containing protein</fullName>
    </recommendedName>
</protein>
<evidence type="ECO:0000259" key="5">
    <source>
        <dbReference type="Pfam" id="PF08548"/>
    </source>
</evidence>
<dbReference type="PRINTS" id="PR00313">
    <property type="entry name" value="CABNDNGRPT"/>
</dbReference>
<evidence type="ECO:0000256" key="4">
    <source>
        <dbReference type="ARBA" id="ARBA00022737"/>
    </source>
</evidence>
<dbReference type="InterPro" id="IPR011049">
    <property type="entry name" value="Serralysin-like_metalloprot_C"/>
</dbReference>
<dbReference type="PROSITE" id="PS00330">
    <property type="entry name" value="HEMOLYSIN_CALCIUM"/>
    <property type="match status" value="3"/>
</dbReference>
<dbReference type="Proteomes" id="UP000249185">
    <property type="component" value="Unassembled WGS sequence"/>
</dbReference>
<organism evidence="6 7">
    <name type="scientific">Rhodovulum sulfidophilum</name>
    <name type="common">Rhodobacter sulfidophilus</name>
    <dbReference type="NCBI Taxonomy" id="35806"/>
    <lineage>
        <taxon>Bacteria</taxon>
        <taxon>Pseudomonadati</taxon>
        <taxon>Pseudomonadota</taxon>
        <taxon>Alphaproteobacteria</taxon>
        <taxon>Rhodobacterales</taxon>
        <taxon>Paracoccaceae</taxon>
        <taxon>Rhodovulum</taxon>
    </lineage>
</organism>
<comment type="subcellular location">
    <subcellularLocation>
        <location evidence="2">Secreted</location>
    </subcellularLocation>
</comment>
<feature type="domain" description="Peptidase M10 serralysin C-terminal" evidence="5">
    <location>
        <begin position="203"/>
        <end position="337"/>
    </location>
</feature>
<dbReference type="GO" id="GO:0005615">
    <property type="term" value="C:extracellular space"/>
    <property type="evidence" value="ECO:0007669"/>
    <property type="project" value="InterPro"/>
</dbReference>
<evidence type="ECO:0000313" key="6">
    <source>
        <dbReference type="EMBL" id="PZQ50451.1"/>
    </source>
</evidence>
<comment type="cofactor">
    <cofactor evidence="1">
        <name>Ca(2+)</name>
        <dbReference type="ChEBI" id="CHEBI:29108"/>
    </cofactor>
</comment>
<dbReference type="GO" id="GO:0005509">
    <property type="term" value="F:calcium ion binding"/>
    <property type="evidence" value="ECO:0007669"/>
    <property type="project" value="InterPro"/>
</dbReference>
<name>A0A2W5NAC2_RHOSU</name>
<dbReference type="SUPFAM" id="SSF51120">
    <property type="entry name" value="beta-Roll"/>
    <property type="match status" value="1"/>
</dbReference>
<evidence type="ECO:0000256" key="1">
    <source>
        <dbReference type="ARBA" id="ARBA00001913"/>
    </source>
</evidence>
<dbReference type="InterPro" id="IPR018511">
    <property type="entry name" value="Hemolysin-typ_Ca-bd_CS"/>
</dbReference>
<dbReference type="PANTHER" id="PTHR38340:SF1">
    <property type="entry name" value="S-LAYER PROTEIN"/>
    <property type="match status" value="1"/>
</dbReference>
<keyword evidence="4" id="KW-0677">Repeat</keyword>
<evidence type="ECO:0000313" key="7">
    <source>
        <dbReference type="Proteomes" id="UP000249185"/>
    </source>
</evidence>
<gene>
    <name evidence="6" type="ORF">DI556_07825</name>
</gene>
<dbReference type="PANTHER" id="PTHR38340">
    <property type="entry name" value="S-LAYER PROTEIN"/>
    <property type="match status" value="1"/>
</dbReference>
<sequence length="338" mass="34664">MLTGTKVRLGIFAPTREQAIARAVSKTITRAAVEFADTSAYDTTGDDLVVPASIDIAGGRVVARILAEEGAFRNVNDKTGFNGFTLTFAALTGDPRAEIRAVEVVRGASAEGIGAAKIRFDHDTLSVNLDDLAFGRGDALTLRLGLKLTGTARADKLAGYEGDDALHGHAGADELRGNKGNDLLAGGSGDDLLLGGSGRDTLRGGAGEDRLVAGPGADVLIGGAGADRLDGGGGADRFVFQSVAESGPTAATRDRIGDFVAGEDRIDLAGIDANVGRSGNQAFRLIGDDPFSGAAGELRVFERATGTFVTGDVDGDGRADFSIQLSGRPELDAADFLL</sequence>
<dbReference type="InterPro" id="IPR013858">
    <property type="entry name" value="Peptidase_M10B_C"/>
</dbReference>